<proteinExistence type="predicted"/>
<feature type="transmembrane region" description="Helical" evidence="1">
    <location>
        <begin position="41"/>
        <end position="64"/>
    </location>
</feature>
<keyword evidence="1" id="KW-0472">Membrane</keyword>
<evidence type="ECO:0000256" key="1">
    <source>
        <dbReference type="SAM" id="Phobius"/>
    </source>
</evidence>
<dbReference type="Proteomes" id="UP000768462">
    <property type="component" value="Unassembled WGS sequence"/>
</dbReference>
<evidence type="ECO:0000313" key="2">
    <source>
        <dbReference type="EMBL" id="MBE6060997.1"/>
    </source>
</evidence>
<organism evidence="2 3">
    <name type="scientific">Clostridium sulfidigenes</name>
    <dbReference type="NCBI Taxonomy" id="318464"/>
    <lineage>
        <taxon>Bacteria</taxon>
        <taxon>Bacillati</taxon>
        <taxon>Bacillota</taxon>
        <taxon>Clostridia</taxon>
        <taxon>Eubacteriales</taxon>
        <taxon>Clostridiaceae</taxon>
        <taxon>Clostridium</taxon>
    </lineage>
</organism>
<evidence type="ECO:0000313" key="3">
    <source>
        <dbReference type="Proteomes" id="UP000768462"/>
    </source>
</evidence>
<keyword evidence="1" id="KW-1133">Transmembrane helix</keyword>
<comment type="caution">
    <text evidence="2">The sequence shown here is derived from an EMBL/GenBank/DDBJ whole genome shotgun (WGS) entry which is preliminary data.</text>
</comment>
<accession>A0A927WC01</accession>
<sequence>MSLNDINSIIDLKDKLASEKDVIQYIKITKKVFKNLTFTHYLLVILGVIIGLFNLKIGGLILSYNMAIISFQSIGKSNFIDNGYVYLSKNLNKDNLFQIIMNSLKSQIFEKDFIYDYLQNNIIKGEYTNNVILDELYQTIMIDSINDDIKYLNLEIKEKIEESFKRECYLDANGFLARYRLYRMYCIYVFKFYKLGSCQ</sequence>
<protein>
    <submittedName>
        <fullName evidence="2">Uncharacterized protein</fullName>
    </submittedName>
</protein>
<keyword evidence="1" id="KW-0812">Transmembrane</keyword>
<dbReference type="EMBL" id="SVCM01000143">
    <property type="protein sequence ID" value="MBE6060997.1"/>
    <property type="molecule type" value="Genomic_DNA"/>
</dbReference>
<gene>
    <name evidence="2" type="ORF">E7215_12600</name>
</gene>
<name>A0A927WC01_9CLOT</name>
<dbReference type="AlphaFoldDB" id="A0A927WC01"/>
<reference evidence="2" key="1">
    <citation type="submission" date="2019-04" db="EMBL/GenBank/DDBJ databases">
        <title>Evolution of Biomass-Degrading Anaerobic Consortia Revealed by Metagenomics.</title>
        <authorList>
            <person name="Peng X."/>
        </authorList>
    </citation>
    <scope>NUCLEOTIDE SEQUENCE</scope>
    <source>
        <strain evidence="2">SIG254</strain>
    </source>
</reference>